<dbReference type="Proteomes" id="UP000790347">
    <property type="component" value="Unassembled WGS sequence"/>
</dbReference>
<evidence type="ECO:0000313" key="2">
    <source>
        <dbReference type="EMBL" id="KAH9516309.1"/>
    </source>
</evidence>
<protein>
    <submittedName>
        <fullName evidence="2">Uncharacterized protein</fullName>
    </submittedName>
</protein>
<name>A0A922HX58_DERFA</name>
<evidence type="ECO:0000313" key="3">
    <source>
        <dbReference type="Proteomes" id="UP000790347"/>
    </source>
</evidence>
<evidence type="ECO:0000256" key="1">
    <source>
        <dbReference type="SAM" id="Phobius"/>
    </source>
</evidence>
<gene>
    <name evidence="2" type="ORF">DERF_007060</name>
</gene>
<reference evidence="2" key="2">
    <citation type="journal article" date="2022" name="Res Sq">
        <title>Comparative Genomics Reveals Insights into the Divergent Evolution of Astigmatic Mites and Household Pest Adaptations.</title>
        <authorList>
            <person name="Xiong Q."/>
            <person name="Wan A.T.-Y."/>
            <person name="Liu X.-Y."/>
            <person name="Fung C.S.-H."/>
            <person name="Xiao X."/>
            <person name="Malainual N."/>
            <person name="Hou J."/>
            <person name="Wang L."/>
            <person name="Wang M."/>
            <person name="Yang K."/>
            <person name="Cui Y."/>
            <person name="Leung E."/>
            <person name="Nong W."/>
            <person name="Shin S.-K."/>
            <person name="Au S."/>
            <person name="Jeong K.Y."/>
            <person name="Chew F.T."/>
            <person name="Hui J."/>
            <person name="Leung T.F."/>
            <person name="Tungtrongchitr A."/>
            <person name="Zhong N."/>
            <person name="Liu Z."/>
            <person name="Tsui S."/>
        </authorList>
    </citation>
    <scope>NUCLEOTIDE SEQUENCE</scope>
    <source>
        <strain evidence="2">Derf</strain>
        <tissue evidence="2">Whole organism</tissue>
    </source>
</reference>
<dbReference type="AlphaFoldDB" id="A0A922HX58"/>
<keyword evidence="3" id="KW-1185">Reference proteome</keyword>
<sequence>MVSLKAGMFLLSRCSFNSSQWMLEWMLLWLIFIWFMSTLSIYYDHNMDFSFGFFMLDMWIF</sequence>
<comment type="caution">
    <text evidence="2">The sequence shown here is derived from an EMBL/GenBank/DDBJ whole genome shotgun (WGS) entry which is preliminary data.</text>
</comment>
<accession>A0A922HX58</accession>
<dbReference type="EMBL" id="ASGP02000003">
    <property type="protein sequence ID" value="KAH9516309.1"/>
    <property type="molecule type" value="Genomic_DNA"/>
</dbReference>
<keyword evidence="1" id="KW-1133">Transmembrane helix</keyword>
<reference evidence="2" key="1">
    <citation type="submission" date="2013-05" db="EMBL/GenBank/DDBJ databases">
        <authorList>
            <person name="Yim A.K.Y."/>
            <person name="Chan T.F."/>
            <person name="Ji K.M."/>
            <person name="Liu X.Y."/>
            <person name="Zhou J.W."/>
            <person name="Li R.Q."/>
            <person name="Yang K.Y."/>
            <person name="Li J."/>
            <person name="Li M."/>
            <person name="Law P.T.W."/>
            <person name="Wu Y.L."/>
            <person name="Cai Z.L."/>
            <person name="Qin H."/>
            <person name="Bao Y."/>
            <person name="Leung R.K.K."/>
            <person name="Ng P.K.S."/>
            <person name="Zou J."/>
            <person name="Zhong X.J."/>
            <person name="Ran P.X."/>
            <person name="Zhong N.S."/>
            <person name="Liu Z.G."/>
            <person name="Tsui S.K.W."/>
        </authorList>
    </citation>
    <scope>NUCLEOTIDE SEQUENCE</scope>
    <source>
        <strain evidence="2">Derf</strain>
        <tissue evidence="2">Whole organism</tissue>
    </source>
</reference>
<feature type="transmembrane region" description="Helical" evidence="1">
    <location>
        <begin position="21"/>
        <end position="43"/>
    </location>
</feature>
<organism evidence="2 3">
    <name type="scientific">Dermatophagoides farinae</name>
    <name type="common">American house dust mite</name>
    <dbReference type="NCBI Taxonomy" id="6954"/>
    <lineage>
        <taxon>Eukaryota</taxon>
        <taxon>Metazoa</taxon>
        <taxon>Ecdysozoa</taxon>
        <taxon>Arthropoda</taxon>
        <taxon>Chelicerata</taxon>
        <taxon>Arachnida</taxon>
        <taxon>Acari</taxon>
        <taxon>Acariformes</taxon>
        <taxon>Sarcoptiformes</taxon>
        <taxon>Astigmata</taxon>
        <taxon>Psoroptidia</taxon>
        <taxon>Analgoidea</taxon>
        <taxon>Pyroglyphidae</taxon>
        <taxon>Dermatophagoidinae</taxon>
        <taxon>Dermatophagoides</taxon>
    </lineage>
</organism>
<keyword evidence="1" id="KW-0472">Membrane</keyword>
<proteinExistence type="predicted"/>
<keyword evidence="1" id="KW-0812">Transmembrane</keyword>